<dbReference type="InterPro" id="IPR005164">
    <property type="entry name" value="Allantoicase"/>
</dbReference>
<dbReference type="GO" id="GO:0000256">
    <property type="term" value="P:allantoin catabolic process"/>
    <property type="evidence" value="ECO:0007669"/>
    <property type="project" value="InterPro"/>
</dbReference>
<evidence type="ECO:0000256" key="1">
    <source>
        <dbReference type="ARBA" id="ARBA00009242"/>
    </source>
</evidence>
<proteinExistence type="inferred from homology"/>
<dbReference type="SUPFAM" id="SSF49785">
    <property type="entry name" value="Galactose-binding domain-like"/>
    <property type="match status" value="2"/>
</dbReference>
<dbReference type="GO" id="GO:0004037">
    <property type="term" value="F:allantoicase activity"/>
    <property type="evidence" value="ECO:0007669"/>
    <property type="project" value="InterPro"/>
</dbReference>
<comment type="similarity">
    <text evidence="1">Belongs to the allantoicase family.</text>
</comment>
<dbReference type="PIRSF" id="PIRSF016516">
    <property type="entry name" value="Allantoicase"/>
    <property type="match status" value="1"/>
</dbReference>
<dbReference type="FunFam" id="2.60.120.260:FF:000077">
    <property type="entry name" value="Probable allantoicase"/>
    <property type="match status" value="1"/>
</dbReference>
<reference evidence="3" key="1">
    <citation type="submission" date="2021-01" db="EMBL/GenBank/DDBJ databases">
        <authorList>
            <person name="Corre E."/>
            <person name="Pelletier E."/>
            <person name="Niang G."/>
            <person name="Scheremetjew M."/>
            <person name="Finn R."/>
            <person name="Kale V."/>
            <person name="Holt S."/>
            <person name="Cochrane G."/>
            <person name="Meng A."/>
            <person name="Brown T."/>
            <person name="Cohen L."/>
        </authorList>
    </citation>
    <scope>NUCLEOTIDE SEQUENCE</scope>
    <source>
        <strain evidence="3">CCCM811</strain>
    </source>
</reference>
<feature type="domain" description="Allantoicase" evidence="2">
    <location>
        <begin position="2"/>
        <end position="184"/>
    </location>
</feature>
<sequence>MGSKILFATDEWFAAAENLIQPSEPVFITDKFTEQGKWMDGWESRRKRTAGHDWSIIELGHPGSIRGVKIDTRFFTGNQAPRFSLQAAYLDDQDQKATKALLESRQGCGIGTKAGEQQMKAVEVLGSDKWVELVKMTPLQPGYEGKSVHYIEVDSKFGKNAWTHVRLNMYPDGGIARMRLYGTVQPNLRSNKEDKMMDLAACVNGGVAVACSDSHYGKPANLIAPGRARVMAEGWETARTSNRPAILTAGADGMIDFQSDDWAVLRLASKGRISSLEIDTNHFKGNFPESCLIEGCTLSDDLDYKQETSLFSDPQQSTKIKWICVLPRTKLAAHEQKTFQLDKPTPPITHVRLTIYPDGGVSRLRLWGQPASKL</sequence>
<protein>
    <recommendedName>
        <fullName evidence="2">Allantoicase domain-containing protein</fullName>
    </recommendedName>
</protein>
<feature type="domain" description="Allantoicase" evidence="2">
    <location>
        <begin position="205"/>
        <end position="370"/>
    </location>
</feature>
<dbReference type="Pfam" id="PF03561">
    <property type="entry name" value="Allantoicase"/>
    <property type="match status" value="2"/>
</dbReference>
<dbReference type="InterPro" id="IPR008979">
    <property type="entry name" value="Galactose-bd-like_sf"/>
</dbReference>
<dbReference type="EMBL" id="HBIV01038633">
    <property type="protein sequence ID" value="CAE0675681.1"/>
    <property type="molecule type" value="Transcribed_RNA"/>
</dbReference>
<dbReference type="InterPro" id="IPR015908">
    <property type="entry name" value="Allantoicase_dom"/>
</dbReference>
<dbReference type="Gene3D" id="2.60.120.260">
    <property type="entry name" value="Galactose-binding domain-like"/>
    <property type="match status" value="2"/>
</dbReference>
<gene>
    <name evidence="3" type="ORF">LGLO00237_LOCUS27458</name>
</gene>
<name>A0A7S4DWW2_9EUKA</name>
<dbReference type="AlphaFoldDB" id="A0A7S4DWW2"/>
<dbReference type="PANTHER" id="PTHR12045:SF3">
    <property type="entry name" value="INACTIVE ALLANTOICASE-RELATED"/>
    <property type="match status" value="1"/>
</dbReference>
<evidence type="ECO:0000313" key="3">
    <source>
        <dbReference type="EMBL" id="CAE0675681.1"/>
    </source>
</evidence>
<dbReference type="HAMAP" id="MF_00813">
    <property type="entry name" value="Allantoicase"/>
    <property type="match status" value="1"/>
</dbReference>
<accession>A0A7S4DWW2</accession>
<dbReference type="PANTHER" id="PTHR12045">
    <property type="entry name" value="ALLANTOICASE"/>
    <property type="match status" value="1"/>
</dbReference>
<organism evidence="3">
    <name type="scientific">Lotharella globosa</name>
    <dbReference type="NCBI Taxonomy" id="91324"/>
    <lineage>
        <taxon>Eukaryota</taxon>
        <taxon>Sar</taxon>
        <taxon>Rhizaria</taxon>
        <taxon>Cercozoa</taxon>
        <taxon>Chlorarachniophyceae</taxon>
        <taxon>Lotharella</taxon>
    </lineage>
</organism>
<dbReference type="NCBIfam" id="TIGR02961">
    <property type="entry name" value="allantoicase"/>
    <property type="match status" value="1"/>
</dbReference>
<evidence type="ECO:0000259" key="2">
    <source>
        <dbReference type="Pfam" id="PF03561"/>
    </source>
</evidence>